<name>A0AAD9RUS8_9HYME</name>
<evidence type="ECO:0000256" key="1">
    <source>
        <dbReference type="SAM" id="MobiDB-lite"/>
    </source>
</evidence>
<evidence type="ECO:0008006" key="4">
    <source>
        <dbReference type="Google" id="ProtNLM"/>
    </source>
</evidence>
<comment type="caution">
    <text evidence="2">The sequence shown here is derived from an EMBL/GenBank/DDBJ whole genome shotgun (WGS) entry which is preliminary data.</text>
</comment>
<dbReference type="GO" id="GO:0006606">
    <property type="term" value="P:protein import into nucleus"/>
    <property type="evidence" value="ECO:0007669"/>
    <property type="project" value="TreeGrafter"/>
</dbReference>
<dbReference type="PANTHER" id="PTHR23193">
    <property type="entry name" value="NUCLEAR PORE COMPLEX PROTEIN NUP"/>
    <property type="match status" value="1"/>
</dbReference>
<dbReference type="EMBL" id="JAIFRP010000013">
    <property type="protein sequence ID" value="KAK2586342.1"/>
    <property type="molecule type" value="Genomic_DNA"/>
</dbReference>
<proteinExistence type="predicted"/>
<gene>
    <name evidence="2" type="ORF">KPH14_010634</name>
</gene>
<dbReference type="GO" id="GO:0006405">
    <property type="term" value="P:RNA export from nucleus"/>
    <property type="evidence" value="ECO:0007669"/>
    <property type="project" value="TreeGrafter"/>
</dbReference>
<feature type="compositionally biased region" description="Polar residues" evidence="1">
    <location>
        <begin position="1528"/>
        <end position="1541"/>
    </location>
</feature>
<organism evidence="2 3">
    <name type="scientific">Odynerus spinipes</name>
    <dbReference type="NCBI Taxonomy" id="1348599"/>
    <lineage>
        <taxon>Eukaryota</taxon>
        <taxon>Metazoa</taxon>
        <taxon>Ecdysozoa</taxon>
        <taxon>Arthropoda</taxon>
        <taxon>Hexapoda</taxon>
        <taxon>Insecta</taxon>
        <taxon>Pterygota</taxon>
        <taxon>Neoptera</taxon>
        <taxon>Endopterygota</taxon>
        <taxon>Hymenoptera</taxon>
        <taxon>Apocrita</taxon>
        <taxon>Aculeata</taxon>
        <taxon>Vespoidea</taxon>
        <taxon>Vespidae</taxon>
        <taxon>Eumeninae</taxon>
        <taxon>Odynerus</taxon>
    </lineage>
</organism>
<dbReference type="PANTHER" id="PTHR23193:SF46">
    <property type="entry name" value="NUCLEAR PORE COMPLEX PROTEIN NUP214"/>
    <property type="match status" value="1"/>
</dbReference>
<dbReference type="GO" id="GO:0005643">
    <property type="term" value="C:nuclear pore"/>
    <property type="evidence" value="ECO:0007669"/>
    <property type="project" value="TreeGrafter"/>
</dbReference>
<dbReference type="SUPFAM" id="SSF117289">
    <property type="entry name" value="Nucleoporin domain"/>
    <property type="match status" value="1"/>
</dbReference>
<dbReference type="GO" id="GO:0017056">
    <property type="term" value="F:structural constituent of nuclear pore"/>
    <property type="evidence" value="ECO:0007669"/>
    <property type="project" value="TreeGrafter"/>
</dbReference>
<dbReference type="Gene3D" id="2.130.10.10">
    <property type="entry name" value="YVTN repeat-like/Quinoprotein amine dehydrogenase"/>
    <property type="match status" value="1"/>
</dbReference>
<dbReference type="InterPro" id="IPR026054">
    <property type="entry name" value="Nucleoporin"/>
</dbReference>
<keyword evidence="3" id="KW-1185">Reference proteome</keyword>
<dbReference type="Proteomes" id="UP001258017">
    <property type="component" value="Unassembled WGS sequence"/>
</dbReference>
<dbReference type="GO" id="GO:0008139">
    <property type="term" value="F:nuclear localization sequence binding"/>
    <property type="evidence" value="ECO:0007669"/>
    <property type="project" value="TreeGrafter"/>
</dbReference>
<evidence type="ECO:0000313" key="3">
    <source>
        <dbReference type="Proteomes" id="UP001258017"/>
    </source>
</evidence>
<feature type="region of interest" description="Disordered" evidence="1">
    <location>
        <begin position="1528"/>
        <end position="1573"/>
    </location>
</feature>
<feature type="compositionally biased region" description="Polar residues" evidence="1">
    <location>
        <begin position="1101"/>
        <end position="1114"/>
    </location>
</feature>
<feature type="region of interest" description="Disordered" evidence="1">
    <location>
        <begin position="1095"/>
        <end position="1116"/>
    </location>
</feature>
<protein>
    <recommendedName>
        <fullName evidence="4">Nuclear pore complex protein Nup214</fullName>
    </recommendedName>
</protein>
<accession>A0AAD9RUS8</accession>
<dbReference type="InterPro" id="IPR015943">
    <property type="entry name" value="WD40/YVTN_repeat-like_dom_sf"/>
</dbReference>
<sequence length="1573" mass="168173">MNTAPDPRDVQEFLFKQASISQICSSFSSIPIACSLVAVDKKRGLLYVAHENKLTILVSGSEIDTEHKIEISLPFFISKISFSCDYSYLAVTPLEPKVLIYDACAFIKHSIKLLHEIRLSPLNIQAFVIDLRWNPTVPGMLCTVTSDHTIGSFEIKDGKEKVVGLKALEKLSGIDALCLAWSPKGKQIVAGCKNGNIIQLKPDLKVARTITGPNPYIGEVISILWISNYQFCAAYLNEEQHINVLIIDAPKGETNAIFTCYEDITYGMFEIEGNKDTPRYYFDHVQEWGLIIAASSGSSEVAVLGSTDNGSTWNQWQLIDSGRAQLPLIKTTESYPVGFTIDRTPTQTLPWGTDTTLPHPVPMLHILGTSGQLCSFHMVNLTPNCPVITSPPTETANLLPSSSPNTVPCNVTLSSAVTSTPHPKENQNGTVERPKSAVANIFGDSLKAAGFFPQSQPTVANTTEEKIAVPIKADMKPDIPKKAISQEVEKVDSKPIVAKEINTHKPVEQKVPIDDSIYVRAYTELHTLFEKELQNRLESQSWECGSEEERKQLGGRSAIIDQFLRDLRETTNSLSTDIAYLKALLLQSFAWVEEAKSKNAVNSENTTRNCENSKMADLQRLFYYTQSQLTQANKVLDFEWSEHMYQKKSKMKIPSLEFLYQNLVLHNKIIIKEKNNIEQLTKKWKSLSRANKLSGLNHMMSNLKVSSKTTSNLHGNTDVIDARCKTIASKTLSFTYEKQLKLKDLLLESPPKIIKPASPSPIQDRLEATLSSLASLSPVNTDSKHKTEQPASKYDTIGKQTIEGYKPQCPLALLDNVVAKIGTADANSISIQNKTQQKQTSNIVSFPPPPVNKFAQAEKKSNIQSFPEGLEILSQSLSKSDAASVDMTAQKAYSNLYAKPLSKDMEIKSDNQILKNAFPNPESISFSGSTLSNTSPLEFSLTKNQFTPQNVSFSSSVTITPITTLTSARNEAINTFSFANQNMLPPIVKNSSSAMTPVPTSTEAFSFVSNVLNTIPMPVTNQSPNELLDLMGLFLDLDKKDNTDTLVTDNKDVTLINKRRITVKVFSSVDTTPVTSTTQTTSNGTTCGQLTIKPTTEKTEASSTISTPETLSTSDKTKSIFGVNNTQVQPLSTSTLSTPTIFSGQPTTSNTSIFGGSSASVSAAPTFSITKTTSSTPPVYGKQTTTSTTFGEFSSTPTMISTFGPTTVASTTSPFYSSLSKSTFGQSNISLTTANTTTASNTASTTLTFSSTTTVPSITPAFGKAPQTTVASSQFPTTTSVSSVTNIFDKTAITSTSMPFNSSSNTSVFGGMSTPSTTSVFGGNNTNIVFGRSVPPTTNTSIFAGNSSTTFGSASTGSIFGGNSTKPQGLIFGGGATPGSTSLFGGSTKAASPTAVDNPPSGSLFGGTPAAIGNASSGSPSIFGVSTSNTTGSTSVFGTPVNGTPPMVGGSTPPVLGSQPAFGQAPTFGAKPIFGSPPGILKPSKPLFGSMAFGTTTFGSTSPGGFGSPPSMGGSPSPLGNAMPTVFGSATGSNTFESLASQPDGLTFGSLAQKSPEPEKPAFSGGSSFSNWR</sequence>
<evidence type="ECO:0000313" key="2">
    <source>
        <dbReference type="EMBL" id="KAK2586342.1"/>
    </source>
</evidence>
<reference evidence="2" key="1">
    <citation type="submission" date="2021-08" db="EMBL/GenBank/DDBJ databases">
        <authorList>
            <person name="Misof B."/>
            <person name="Oliver O."/>
            <person name="Podsiadlowski L."/>
            <person name="Donath A."/>
            <person name="Peters R."/>
            <person name="Mayer C."/>
            <person name="Rust J."/>
            <person name="Gunkel S."/>
            <person name="Lesny P."/>
            <person name="Martin S."/>
            <person name="Oeyen J.P."/>
            <person name="Petersen M."/>
            <person name="Panagiotis P."/>
            <person name="Wilbrandt J."/>
            <person name="Tanja T."/>
        </authorList>
    </citation>
    <scope>NUCLEOTIDE SEQUENCE</scope>
    <source>
        <strain evidence="2">GBR_01_08_01A</strain>
        <tissue evidence="2">Thorax + abdomen</tissue>
    </source>
</reference>
<reference evidence="2" key="2">
    <citation type="journal article" date="2023" name="Commun. Biol.">
        <title>Intrasexual cuticular hydrocarbon dimorphism in a wasp sheds light on hydrocarbon biosynthesis genes in Hymenoptera.</title>
        <authorList>
            <person name="Moris V.C."/>
            <person name="Podsiadlowski L."/>
            <person name="Martin S."/>
            <person name="Oeyen J.P."/>
            <person name="Donath A."/>
            <person name="Petersen M."/>
            <person name="Wilbrandt J."/>
            <person name="Misof B."/>
            <person name="Liedtke D."/>
            <person name="Thamm M."/>
            <person name="Scheiner R."/>
            <person name="Schmitt T."/>
            <person name="Niehuis O."/>
        </authorList>
    </citation>
    <scope>NUCLEOTIDE SEQUENCE</scope>
    <source>
        <strain evidence="2">GBR_01_08_01A</strain>
    </source>
</reference>